<reference evidence="2" key="1">
    <citation type="journal article" date="2019" name="Int. J. Syst. Evol. Microbiol.">
        <title>The Global Catalogue of Microorganisms (GCM) 10K type strain sequencing project: providing services to taxonomists for standard genome sequencing and annotation.</title>
        <authorList>
            <consortium name="The Broad Institute Genomics Platform"/>
            <consortium name="The Broad Institute Genome Sequencing Center for Infectious Disease"/>
            <person name="Wu L."/>
            <person name="Ma J."/>
        </authorList>
    </citation>
    <scope>NUCLEOTIDE SEQUENCE [LARGE SCALE GENOMIC DNA]</scope>
    <source>
        <strain evidence="2">CGMCC 4.7382</strain>
    </source>
</reference>
<accession>A0ABW2KNR1</accession>
<organism evidence="1 2">
    <name type="scientific">Marinactinospora rubrisoli</name>
    <dbReference type="NCBI Taxonomy" id="2715399"/>
    <lineage>
        <taxon>Bacteria</taxon>
        <taxon>Bacillati</taxon>
        <taxon>Actinomycetota</taxon>
        <taxon>Actinomycetes</taxon>
        <taxon>Streptosporangiales</taxon>
        <taxon>Nocardiopsidaceae</taxon>
        <taxon>Marinactinospora</taxon>
    </lineage>
</organism>
<protein>
    <submittedName>
        <fullName evidence="1">Uncharacterized protein</fullName>
    </submittedName>
</protein>
<dbReference type="Proteomes" id="UP001596540">
    <property type="component" value="Unassembled WGS sequence"/>
</dbReference>
<proteinExistence type="predicted"/>
<evidence type="ECO:0000313" key="2">
    <source>
        <dbReference type="Proteomes" id="UP001596540"/>
    </source>
</evidence>
<comment type="caution">
    <text evidence="1">The sequence shown here is derived from an EMBL/GenBank/DDBJ whole genome shotgun (WGS) entry which is preliminary data.</text>
</comment>
<dbReference type="EMBL" id="JBHTBH010000015">
    <property type="protein sequence ID" value="MFC7330998.1"/>
    <property type="molecule type" value="Genomic_DNA"/>
</dbReference>
<name>A0ABW2KNR1_9ACTN</name>
<gene>
    <name evidence="1" type="ORF">ACFQRF_24995</name>
</gene>
<sequence>MLVQDVHPDGIERIRVLPAWAGVSGREPTGGLRRSDKAVREQLLAEDPGLVVTALATGSPSPAQLDGAAELFGSFEWTGVHGRRLAEPLRSMLIGHIPADGTDRMRGLLGRGRCGAGRSG</sequence>
<evidence type="ECO:0000313" key="1">
    <source>
        <dbReference type="EMBL" id="MFC7330998.1"/>
    </source>
</evidence>
<dbReference type="RefSeq" id="WP_379873638.1">
    <property type="nucleotide sequence ID" value="NZ_JBHTBH010000015.1"/>
</dbReference>
<keyword evidence="2" id="KW-1185">Reference proteome</keyword>